<evidence type="ECO:0000256" key="1">
    <source>
        <dbReference type="SAM" id="Phobius"/>
    </source>
</evidence>
<sequence>MVNLYRIVVIALSIIGILATLISPAYIPNNLVLIPLIFLILFLIFPSFSRYMFNNLGITVINFTMLLRYVVSPLLMAFYGSNIQIGATVSISIQSRAVGLMIYEMIILFVIFAIFHKYFYTNKVEFYNVKARPNLFGWIFFIVVILLVALDPSSIGRYSFIWSTSQLNNDTLANVGLVALFVQLAQIVLTVSILNIIYKFYERKPNILYLLLSLVVIMISASFIVGTSRSSIIIPLITGLFTVFILYKNYRKLIIAMSVILSLLVIGISTLLKQNTNIVTSRGLYHSAGALENFNTDVQIYFSGLVNIGHSIETSYIYEPFHFNAIFGDLTHSVIFVNSLFKNYHSALVAFNDMFYKRVGVSDQILPLLGQGYLYFGAVLAPVFSVIVLFVVMLLDKNIQHSNSVFTLYVYAYLCLKFSLFFMSNATILLSFFTNFFLVLFVMAILNKRIVARRRNE</sequence>
<reference evidence="4 5" key="1">
    <citation type="journal article" date="2016" name="Front. Microbiol.">
        <title>Comprehensive Phylogenetic Analysis of Bovine Non-aureus Staphylococci Species Based on Whole-Genome Sequencing.</title>
        <authorList>
            <person name="Naushad S."/>
            <person name="Barkema H.W."/>
            <person name="Luby C."/>
            <person name="Condas L.A."/>
            <person name="Nobrega D.B."/>
            <person name="Carson D.A."/>
            <person name="De Buck J."/>
        </authorList>
    </citation>
    <scope>NUCLEOTIDE SEQUENCE [LARGE SCALE GENOMIC DNA]</scope>
    <source>
        <strain evidence="3 4">SNUC 1409</strain>
        <strain evidence="2 5">SNUC 4143</strain>
    </source>
</reference>
<dbReference type="EMBL" id="PYZI01000002">
    <property type="protein sequence ID" value="PTF14861.1"/>
    <property type="molecule type" value="Genomic_DNA"/>
</dbReference>
<feature type="transmembrane region" description="Helical" evidence="1">
    <location>
        <begin position="406"/>
        <end position="422"/>
    </location>
</feature>
<evidence type="ECO:0000313" key="5">
    <source>
        <dbReference type="Proteomes" id="UP000243350"/>
    </source>
</evidence>
<reference evidence="3" key="3">
    <citation type="submission" date="2018-03" db="EMBL/GenBank/DDBJ databases">
        <authorList>
            <person name="Naushad S."/>
        </authorList>
    </citation>
    <scope>NUCLEOTIDE SEQUENCE</scope>
    <source>
        <strain evidence="3">SNUC 1409</strain>
    </source>
</reference>
<feature type="transmembrane region" description="Helical" evidence="1">
    <location>
        <begin position="97"/>
        <end position="115"/>
    </location>
</feature>
<accession>A0A2K4DMU2</accession>
<dbReference type="Proteomes" id="UP000242088">
    <property type="component" value="Unassembled WGS sequence"/>
</dbReference>
<gene>
    <name evidence="3" type="ORF">BUY47_02335</name>
    <name evidence="2" type="ORF">BUY48_10290</name>
</gene>
<reference evidence="2" key="2">
    <citation type="submission" date="2018-03" db="EMBL/GenBank/DDBJ databases">
        <authorList>
            <person name="Keele B.F."/>
        </authorList>
    </citation>
    <scope>NUCLEOTIDE SEQUENCE</scope>
    <source>
        <strain evidence="2">SNUC 4143</strain>
    </source>
</reference>
<feature type="transmembrane region" description="Helical" evidence="1">
    <location>
        <begin position="33"/>
        <end position="53"/>
    </location>
</feature>
<keyword evidence="1" id="KW-0472">Membrane</keyword>
<name>A0A2K4DMU2_9STAP</name>
<dbReference type="RefSeq" id="WP_103166557.1">
    <property type="nucleotide sequence ID" value="NZ_CP130489.1"/>
</dbReference>
<proteinExistence type="predicted"/>
<dbReference type="EMBL" id="PYZH01000086">
    <property type="protein sequence ID" value="PTF11686.1"/>
    <property type="molecule type" value="Genomic_DNA"/>
</dbReference>
<feature type="transmembrane region" description="Helical" evidence="1">
    <location>
        <begin position="7"/>
        <end position="27"/>
    </location>
</feature>
<dbReference type="GeneID" id="48886971"/>
<evidence type="ECO:0000313" key="3">
    <source>
        <dbReference type="EMBL" id="PTF14861.1"/>
    </source>
</evidence>
<organism evidence="2 5">
    <name type="scientific">Staphylococcus devriesei</name>
    <dbReference type="NCBI Taxonomy" id="586733"/>
    <lineage>
        <taxon>Bacteria</taxon>
        <taxon>Bacillati</taxon>
        <taxon>Bacillota</taxon>
        <taxon>Bacilli</taxon>
        <taxon>Bacillales</taxon>
        <taxon>Staphylococcaceae</taxon>
        <taxon>Staphylococcus</taxon>
    </lineage>
</organism>
<dbReference type="Proteomes" id="UP000243350">
    <property type="component" value="Unassembled WGS sequence"/>
</dbReference>
<feature type="transmembrane region" description="Helical" evidence="1">
    <location>
        <begin position="254"/>
        <end position="272"/>
    </location>
</feature>
<feature type="transmembrane region" description="Helical" evidence="1">
    <location>
        <begin position="135"/>
        <end position="155"/>
    </location>
</feature>
<feature type="transmembrane region" description="Helical" evidence="1">
    <location>
        <begin position="428"/>
        <end position="446"/>
    </location>
</feature>
<feature type="transmembrane region" description="Helical" evidence="1">
    <location>
        <begin position="373"/>
        <end position="394"/>
    </location>
</feature>
<comment type="caution">
    <text evidence="2">The sequence shown here is derived from an EMBL/GenBank/DDBJ whole genome shotgun (WGS) entry which is preliminary data.</text>
</comment>
<feature type="transmembrane region" description="Helical" evidence="1">
    <location>
        <begin position="231"/>
        <end position="247"/>
    </location>
</feature>
<keyword evidence="4" id="KW-1185">Reference proteome</keyword>
<feature type="transmembrane region" description="Helical" evidence="1">
    <location>
        <begin position="207"/>
        <end position="225"/>
    </location>
</feature>
<evidence type="ECO:0000313" key="2">
    <source>
        <dbReference type="EMBL" id="PTF11686.1"/>
    </source>
</evidence>
<evidence type="ECO:0000313" key="4">
    <source>
        <dbReference type="Proteomes" id="UP000242088"/>
    </source>
</evidence>
<keyword evidence="1" id="KW-1133">Transmembrane helix</keyword>
<keyword evidence="1" id="KW-0812">Transmembrane</keyword>
<dbReference type="AlphaFoldDB" id="A0A2K4DMU2"/>
<feature type="transmembrane region" description="Helical" evidence="1">
    <location>
        <begin position="65"/>
        <end position="85"/>
    </location>
</feature>
<protein>
    <submittedName>
        <fullName evidence="2">Uncharacterized protein</fullName>
    </submittedName>
</protein>
<feature type="transmembrane region" description="Helical" evidence="1">
    <location>
        <begin position="175"/>
        <end position="198"/>
    </location>
</feature>